<keyword evidence="2" id="KW-1185">Reference proteome</keyword>
<accession>A0A139WCM1</accession>
<gene>
    <name evidence="1" type="primary">AUGUSTUS-3.0.2_34171</name>
    <name evidence="1" type="ORF">TcasGA2_TC034171</name>
</gene>
<reference evidence="1 2" key="2">
    <citation type="journal article" date="2010" name="Nucleic Acids Res.">
        <title>BeetleBase in 2010: revisions to provide comprehensive genomic information for Tribolium castaneum.</title>
        <authorList>
            <person name="Kim H.S."/>
            <person name="Murphy T."/>
            <person name="Xia J."/>
            <person name="Caragea D."/>
            <person name="Park Y."/>
            <person name="Beeman R.W."/>
            <person name="Lorenzen M.D."/>
            <person name="Butcher S."/>
            <person name="Manak J.R."/>
            <person name="Brown S.J."/>
        </authorList>
    </citation>
    <scope>GENOME REANNOTATION</scope>
    <source>
        <strain evidence="1 2">Georgia GA2</strain>
    </source>
</reference>
<evidence type="ECO:0000313" key="2">
    <source>
        <dbReference type="Proteomes" id="UP000007266"/>
    </source>
</evidence>
<reference evidence="1 2" key="1">
    <citation type="journal article" date="2008" name="Nature">
        <title>The genome of the model beetle and pest Tribolium castaneum.</title>
        <authorList>
            <consortium name="Tribolium Genome Sequencing Consortium"/>
            <person name="Richards S."/>
            <person name="Gibbs R.A."/>
            <person name="Weinstock G.M."/>
            <person name="Brown S.J."/>
            <person name="Denell R."/>
            <person name="Beeman R.W."/>
            <person name="Gibbs R."/>
            <person name="Beeman R.W."/>
            <person name="Brown S.J."/>
            <person name="Bucher G."/>
            <person name="Friedrich M."/>
            <person name="Grimmelikhuijzen C.J."/>
            <person name="Klingler M."/>
            <person name="Lorenzen M."/>
            <person name="Richards S."/>
            <person name="Roth S."/>
            <person name="Schroder R."/>
            <person name="Tautz D."/>
            <person name="Zdobnov E.M."/>
            <person name="Muzny D."/>
            <person name="Gibbs R.A."/>
            <person name="Weinstock G.M."/>
            <person name="Attaway T."/>
            <person name="Bell S."/>
            <person name="Buhay C.J."/>
            <person name="Chandrabose M.N."/>
            <person name="Chavez D."/>
            <person name="Clerk-Blankenburg K.P."/>
            <person name="Cree A."/>
            <person name="Dao M."/>
            <person name="Davis C."/>
            <person name="Chacko J."/>
            <person name="Dinh H."/>
            <person name="Dugan-Rocha S."/>
            <person name="Fowler G."/>
            <person name="Garner T.T."/>
            <person name="Garnes J."/>
            <person name="Gnirke A."/>
            <person name="Hawes A."/>
            <person name="Hernandez J."/>
            <person name="Hines S."/>
            <person name="Holder M."/>
            <person name="Hume J."/>
            <person name="Jhangiani S.N."/>
            <person name="Joshi V."/>
            <person name="Khan Z.M."/>
            <person name="Jackson L."/>
            <person name="Kovar C."/>
            <person name="Kowis A."/>
            <person name="Lee S."/>
            <person name="Lewis L.R."/>
            <person name="Margolis J."/>
            <person name="Morgan M."/>
            <person name="Nazareth L.V."/>
            <person name="Nguyen N."/>
            <person name="Okwuonu G."/>
            <person name="Parker D."/>
            <person name="Richards S."/>
            <person name="Ruiz S.J."/>
            <person name="Santibanez J."/>
            <person name="Savard J."/>
            <person name="Scherer S.E."/>
            <person name="Schneider B."/>
            <person name="Sodergren E."/>
            <person name="Tautz D."/>
            <person name="Vattahil S."/>
            <person name="Villasana D."/>
            <person name="White C.S."/>
            <person name="Wright R."/>
            <person name="Park Y."/>
            <person name="Beeman R.W."/>
            <person name="Lord J."/>
            <person name="Oppert B."/>
            <person name="Lorenzen M."/>
            <person name="Brown S."/>
            <person name="Wang L."/>
            <person name="Savard J."/>
            <person name="Tautz D."/>
            <person name="Richards S."/>
            <person name="Weinstock G."/>
            <person name="Gibbs R.A."/>
            <person name="Liu Y."/>
            <person name="Worley K."/>
            <person name="Weinstock G."/>
            <person name="Elsik C.G."/>
            <person name="Reese J.T."/>
            <person name="Elhaik E."/>
            <person name="Landan G."/>
            <person name="Graur D."/>
            <person name="Arensburger P."/>
            <person name="Atkinson P."/>
            <person name="Beeman R.W."/>
            <person name="Beidler J."/>
            <person name="Brown S.J."/>
            <person name="Demuth J.P."/>
            <person name="Drury D.W."/>
            <person name="Du Y.Z."/>
            <person name="Fujiwara H."/>
            <person name="Lorenzen M."/>
            <person name="Maselli V."/>
            <person name="Osanai M."/>
            <person name="Park Y."/>
            <person name="Robertson H.M."/>
            <person name="Tu Z."/>
            <person name="Wang J.J."/>
            <person name="Wang S."/>
            <person name="Richards S."/>
            <person name="Song H."/>
            <person name="Zhang L."/>
            <person name="Sodergren E."/>
            <person name="Werner D."/>
            <person name="Stanke M."/>
            <person name="Morgenstern B."/>
            <person name="Solovyev V."/>
            <person name="Kosarev P."/>
            <person name="Brown G."/>
            <person name="Chen H.C."/>
            <person name="Ermolaeva O."/>
            <person name="Hlavina W."/>
            <person name="Kapustin Y."/>
            <person name="Kiryutin B."/>
            <person name="Kitts P."/>
            <person name="Maglott D."/>
            <person name="Pruitt K."/>
            <person name="Sapojnikov V."/>
            <person name="Souvorov A."/>
            <person name="Mackey A.J."/>
            <person name="Waterhouse R.M."/>
            <person name="Wyder S."/>
            <person name="Zdobnov E.M."/>
            <person name="Zdobnov E.M."/>
            <person name="Wyder S."/>
            <person name="Kriventseva E.V."/>
            <person name="Kadowaki T."/>
            <person name="Bork P."/>
            <person name="Aranda M."/>
            <person name="Bao R."/>
            <person name="Beermann A."/>
            <person name="Berns N."/>
            <person name="Bolognesi R."/>
            <person name="Bonneton F."/>
            <person name="Bopp D."/>
            <person name="Brown S.J."/>
            <person name="Bucher G."/>
            <person name="Butts T."/>
            <person name="Chaumot A."/>
            <person name="Denell R.E."/>
            <person name="Ferrier D.E."/>
            <person name="Friedrich M."/>
            <person name="Gordon C.M."/>
            <person name="Jindra M."/>
            <person name="Klingler M."/>
            <person name="Lan Q."/>
            <person name="Lattorff H.M."/>
            <person name="Laudet V."/>
            <person name="von Levetsow C."/>
            <person name="Liu Z."/>
            <person name="Lutz R."/>
            <person name="Lynch J.A."/>
            <person name="da Fonseca R.N."/>
            <person name="Posnien N."/>
            <person name="Reuter R."/>
            <person name="Roth S."/>
            <person name="Savard J."/>
            <person name="Schinko J.B."/>
            <person name="Schmitt C."/>
            <person name="Schoppmeier M."/>
            <person name="Schroder R."/>
            <person name="Shippy T.D."/>
            <person name="Simonnet F."/>
            <person name="Marques-Souza H."/>
            <person name="Tautz D."/>
            <person name="Tomoyasu Y."/>
            <person name="Trauner J."/>
            <person name="Van der Zee M."/>
            <person name="Vervoort M."/>
            <person name="Wittkopp N."/>
            <person name="Wimmer E.A."/>
            <person name="Yang X."/>
            <person name="Jones A.K."/>
            <person name="Sattelle D.B."/>
            <person name="Ebert P.R."/>
            <person name="Nelson D."/>
            <person name="Scott J.G."/>
            <person name="Beeman R.W."/>
            <person name="Muthukrishnan S."/>
            <person name="Kramer K.J."/>
            <person name="Arakane Y."/>
            <person name="Beeman R.W."/>
            <person name="Zhu Q."/>
            <person name="Hogenkamp D."/>
            <person name="Dixit R."/>
            <person name="Oppert B."/>
            <person name="Jiang H."/>
            <person name="Zou Z."/>
            <person name="Marshall J."/>
            <person name="Elpidina E."/>
            <person name="Vinokurov K."/>
            <person name="Oppert C."/>
            <person name="Zou Z."/>
            <person name="Evans J."/>
            <person name="Lu Z."/>
            <person name="Zhao P."/>
            <person name="Sumathipala N."/>
            <person name="Altincicek B."/>
            <person name="Vilcinskas A."/>
            <person name="Williams M."/>
            <person name="Hultmark D."/>
            <person name="Hetru C."/>
            <person name="Jiang H."/>
            <person name="Grimmelikhuijzen C.J."/>
            <person name="Hauser F."/>
            <person name="Cazzamali G."/>
            <person name="Williamson M."/>
            <person name="Park Y."/>
            <person name="Li B."/>
            <person name="Tanaka Y."/>
            <person name="Predel R."/>
            <person name="Neupert S."/>
            <person name="Schachtner J."/>
            <person name="Verleyen P."/>
            <person name="Raible F."/>
            <person name="Bork P."/>
            <person name="Friedrich M."/>
            <person name="Walden K.K."/>
            <person name="Robertson H.M."/>
            <person name="Angeli S."/>
            <person name="Foret S."/>
            <person name="Bucher G."/>
            <person name="Schuetz S."/>
            <person name="Maleszka R."/>
            <person name="Wimmer E.A."/>
            <person name="Beeman R.W."/>
            <person name="Lorenzen M."/>
            <person name="Tomoyasu Y."/>
            <person name="Miller S.C."/>
            <person name="Grossmann D."/>
            <person name="Bucher G."/>
        </authorList>
    </citation>
    <scope>NUCLEOTIDE SEQUENCE [LARGE SCALE GENOMIC DNA]</scope>
    <source>
        <strain evidence="1 2">Georgia GA2</strain>
    </source>
</reference>
<dbReference type="EMBL" id="KQ971363">
    <property type="protein sequence ID" value="KYB25667.1"/>
    <property type="molecule type" value="Genomic_DNA"/>
</dbReference>
<protein>
    <submittedName>
        <fullName evidence="1">Uncharacterized protein</fullName>
    </submittedName>
</protein>
<evidence type="ECO:0000313" key="1">
    <source>
        <dbReference type="EMBL" id="KYB25667.1"/>
    </source>
</evidence>
<dbReference type="AlphaFoldDB" id="A0A139WCM1"/>
<sequence>MMKNLLCDEKYIVQKIEDNYYKKKGLSSIIENLKTQRFHDSSSSAEAFDKYGKHPVFLIAPN</sequence>
<dbReference type="Proteomes" id="UP000007266">
    <property type="component" value="Linkage group 8"/>
</dbReference>
<name>A0A139WCM1_TRICA</name>
<proteinExistence type="predicted"/>
<organism evidence="1 2">
    <name type="scientific">Tribolium castaneum</name>
    <name type="common">Red flour beetle</name>
    <dbReference type="NCBI Taxonomy" id="7070"/>
    <lineage>
        <taxon>Eukaryota</taxon>
        <taxon>Metazoa</taxon>
        <taxon>Ecdysozoa</taxon>
        <taxon>Arthropoda</taxon>
        <taxon>Hexapoda</taxon>
        <taxon>Insecta</taxon>
        <taxon>Pterygota</taxon>
        <taxon>Neoptera</taxon>
        <taxon>Endopterygota</taxon>
        <taxon>Coleoptera</taxon>
        <taxon>Polyphaga</taxon>
        <taxon>Cucujiformia</taxon>
        <taxon>Tenebrionidae</taxon>
        <taxon>Tenebrionidae incertae sedis</taxon>
        <taxon>Tribolium</taxon>
    </lineage>
</organism>